<sequence length="448" mass="44565">MVDIPNTTATTAVIEGDATGGSFSGEIETIGDRDWIRVTLAAGTTYRFYAHGVGPTDDSTIALLQANGTVLAQDDDSGANLNSYLQYTATAGGVYYIEARLYQGEPGQYSVFVTTLADPNTELSANPDTYTGVAGETILGGLGADLITLGAARTAQGDQGDDQITGSAADDLISGGLGNDQLYGGGGADRVFGDAGVDKLDGGDGNDQLFGGADADRLSGRDGDDRLDGGDGGDYLYGELGNDVLRGGAGTDRLDGVDGVDTALYSENAVGVVVKLDTGDGSGRGSGVGGTAQGDVLISIENVYGGSGGDALQGSGVANGLVGNAGNDVLIGMGGADTLVGGAGADRFVYGSVGHSLPGAGADRITDFSHAQGDRIDLVSIDASTTLAGNQAFSFIGAAAFTGVAGQLRAVVSGATTVVQGDVNGDHVADFQINLTGVVGLVAGDFVL</sequence>
<dbReference type="Pfam" id="PF00353">
    <property type="entry name" value="HemolysinCabind"/>
    <property type="match status" value="4"/>
</dbReference>
<comment type="subcellular location">
    <subcellularLocation>
        <location evidence="1">Secreted</location>
    </subcellularLocation>
</comment>
<dbReference type="PROSITE" id="PS00330">
    <property type="entry name" value="HEMOLYSIN_CALCIUM"/>
    <property type="match status" value="3"/>
</dbReference>
<dbReference type="PANTHER" id="PTHR38340:SF1">
    <property type="entry name" value="S-LAYER PROTEIN"/>
    <property type="match status" value="1"/>
</dbReference>
<organism evidence="5 6">
    <name type="scientific">Inquilinus ginsengisoli</name>
    <dbReference type="NCBI Taxonomy" id="363840"/>
    <lineage>
        <taxon>Bacteria</taxon>
        <taxon>Pseudomonadati</taxon>
        <taxon>Pseudomonadota</taxon>
        <taxon>Alphaproteobacteria</taxon>
        <taxon>Rhodospirillales</taxon>
        <taxon>Rhodospirillaceae</taxon>
        <taxon>Inquilinus</taxon>
    </lineage>
</organism>
<feature type="region of interest" description="Disordered" evidence="3">
    <location>
        <begin position="203"/>
        <end position="230"/>
    </location>
</feature>
<dbReference type="Gene3D" id="2.150.10.10">
    <property type="entry name" value="Serralysin-like metalloprotease, C-terminal"/>
    <property type="match status" value="2"/>
</dbReference>
<dbReference type="PANTHER" id="PTHR38340">
    <property type="entry name" value="S-LAYER PROTEIN"/>
    <property type="match status" value="1"/>
</dbReference>
<dbReference type="InterPro" id="IPR050557">
    <property type="entry name" value="RTX_toxin/Mannuronan_C5-epim"/>
</dbReference>
<dbReference type="PRINTS" id="PR00313">
    <property type="entry name" value="CABNDNGRPT"/>
</dbReference>
<dbReference type="SUPFAM" id="SSF51120">
    <property type="entry name" value="beta-Roll"/>
    <property type="match status" value="2"/>
</dbReference>
<dbReference type="RefSeq" id="WP_309800238.1">
    <property type="nucleotide sequence ID" value="NZ_JAVDPW010000011.1"/>
</dbReference>
<evidence type="ECO:0000256" key="1">
    <source>
        <dbReference type="ARBA" id="ARBA00004613"/>
    </source>
</evidence>
<keyword evidence="2" id="KW-0964">Secreted</keyword>
<dbReference type="InterPro" id="IPR011049">
    <property type="entry name" value="Serralysin-like_metalloprot_C"/>
</dbReference>
<accession>A0ABU1JXK2</accession>
<evidence type="ECO:0000259" key="4">
    <source>
        <dbReference type="Pfam" id="PF04151"/>
    </source>
</evidence>
<evidence type="ECO:0000313" key="5">
    <source>
        <dbReference type="EMBL" id="MDR6293338.1"/>
    </source>
</evidence>
<feature type="compositionally biased region" description="Basic and acidic residues" evidence="3">
    <location>
        <begin position="214"/>
        <end position="229"/>
    </location>
</feature>
<dbReference type="Proteomes" id="UP001262410">
    <property type="component" value="Unassembled WGS sequence"/>
</dbReference>
<dbReference type="InterPro" id="IPR018511">
    <property type="entry name" value="Hemolysin-typ_Ca-bd_CS"/>
</dbReference>
<evidence type="ECO:0000256" key="3">
    <source>
        <dbReference type="SAM" id="MobiDB-lite"/>
    </source>
</evidence>
<evidence type="ECO:0000313" key="6">
    <source>
        <dbReference type="Proteomes" id="UP001262410"/>
    </source>
</evidence>
<keyword evidence="6" id="KW-1185">Reference proteome</keyword>
<protein>
    <submittedName>
        <fullName evidence="5">Ca2+-binding RTX toxin-like protein</fullName>
    </submittedName>
</protein>
<feature type="domain" description="Peptidase C-terminal archaeal/bacterial" evidence="4">
    <location>
        <begin position="32"/>
        <end position="99"/>
    </location>
</feature>
<dbReference type="Gene3D" id="2.60.120.380">
    <property type="match status" value="1"/>
</dbReference>
<reference evidence="5 6" key="1">
    <citation type="submission" date="2023-07" db="EMBL/GenBank/DDBJ databases">
        <title>Sorghum-associated microbial communities from plants grown in Nebraska, USA.</title>
        <authorList>
            <person name="Schachtman D."/>
        </authorList>
    </citation>
    <scope>NUCLEOTIDE SEQUENCE [LARGE SCALE GENOMIC DNA]</scope>
    <source>
        <strain evidence="5 6">584</strain>
    </source>
</reference>
<gene>
    <name evidence="5" type="ORF">E9232_005888</name>
</gene>
<dbReference type="EMBL" id="JAVDPW010000011">
    <property type="protein sequence ID" value="MDR6293338.1"/>
    <property type="molecule type" value="Genomic_DNA"/>
</dbReference>
<dbReference type="Pfam" id="PF04151">
    <property type="entry name" value="PPC"/>
    <property type="match status" value="1"/>
</dbReference>
<comment type="caution">
    <text evidence="5">The sequence shown here is derived from an EMBL/GenBank/DDBJ whole genome shotgun (WGS) entry which is preliminary data.</text>
</comment>
<name>A0ABU1JXK2_9PROT</name>
<evidence type="ECO:0000256" key="2">
    <source>
        <dbReference type="ARBA" id="ARBA00022525"/>
    </source>
</evidence>
<proteinExistence type="predicted"/>
<dbReference type="InterPro" id="IPR001343">
    <property type="entry name" value="Hemolysn_Ca-bd"/>
</dbReference>
<dbReference type="InterPro" id="IPR007280">
    <property type="entry name" value="Peptidase_C_arc/bac"/>
</dbReference>